<evidence type="ECO:0000313" key="3">
    <source>
        <dbReference type="Proteomes" id="UP000233551"/>
    </source>
</evidence>
<dbReference type="Proteomes" id="UP000233551">
    <property type="component" value="Unassembled WGS sequence"/>
</dbReference>
<dbReference type="AlphaFoldDB" id="A0A2I0HU90"/>
<protein>
    <submittedName>
        <fullName evidence="2">Uncharacterized protein</fullName>
    </submittedName>
</protein>
<comment type="caution">
    <text evidence="2">The sequence shown here is derived from an EMBL/GenBank/DDBJ whole genome shotgun (WGS) entry which is preliminary data.</text>
</comment>
<dbReference type="EMBL" id="PGOL01005405">
    <property type="protein sequence ID" value="PKI35274.1"/>
    <property type="molecule type" value="Genomic_DNA"/>
</dbReference>
<keyword evidence="3" id="KW-1185">Reference proteome</keyword>
<gene>
    <name evidence="2" type="ORF">CRG98_044337</name>
</gene>
<organism evidence="2 3">
    <name type="scientific">Punica granatum</name>
    <name type="common">Pomegranate</name>
    <dbReference type="NCBI Taxonomy" id="22663"/>
    <lineage>
        <taxon>Eukaryota</taxon>
        <taxon>Viridiplantae</taxon>
        <taxon>Streptophyta</taxon>
        <taxon>Embryophyta</taxon>
        <taxon>Tracheophyta</taxon>
        <taxon>Spermatophyta</taxon>
        <taxon>Magnoliopsida</taxon>
        <taxon>eudicotyledons</taxon>
        <taxon>Gunneridae</taxon>
        <taxon>Pentapetalae</taxon>
        <taxon>rosids</taxon>
        <taxon>malvids</taxon>
        <taxon>Myrtales</taxon>
        <taxon>Lythraceae</taxon>
        <taxon>Punica</taxon>
    </lineage>
</organism>
<name>A0A2I0HU90_PUNGR</name>
<reference evidence="2 3" key="1">
    <citation type="submission" date="2017-11" db="EMBL/GenBank/DDBJ databases">
        <title>De-novo sequencing of pomegranate (Punica granatum L.) genome.</title>
        <authorList>
            <person name="Akparov Z."/>
            <person name="Amiraslanov A."/>
            <person name="Hajiyeva S."/>
            <person name="Abbasov M."/>
            <person name="Kaur K."/>
            <person name="Hamwieh A."/>
            <person name="Solovyev V."/>
            <person name="Salamov A."/>
            <person name="Braich B."/>
            <person name="Kosarev P."/>
            <person name="Mahmoud A."/>
            <person name="Hajiyev E."/>
            <person name="Babayeva S."/>
            <person name="Izzatullayeva V."/>
            <person name="Mammadov A."/>
            <person name="Mammadov A."/>
            <person name="Sharifova S."/>
            <person name="Ojaghi J."/>
            <person name="Eynullazada K."/>
            <person name="Bayramov B."/>
            <person name="Abdulazimova A."/>
            <person name="Shahmuradov I."/>
        </authorList>
    </citation>
    <scope>NUCLEOTIDE SEQUENCE [LARGE SCALE GENOMIC DNA]</scope>
    <source>
        <strain evidence="3">cv. AG2017</strain>
        <tissue evidence="2">Leaf</tissue>
    </source>
</reference>
<proteinExistence type="predicted"/>
<feature type="region of interest" description="Disordered" evidence="1">
    <location>
        <begin position="122"/>
        <end position="167"/>
    </location>
</feature>
<accession>A0A2I0HU90</accession>
<sequence>MSGRASEASCLSRGTPELSQAFFRTGLPGARSKDKFQIALRNSTWSPVWTPTWKKGPFSNRSGAQSSFSGKLTSEFRTPHSLQLLGLGKSFRLGPNKPVRSPKWHFSGREHLLASLRGSFLTNGGHSDLQTPQGIRETLKKPRSRVPRSPPANDLRSRMAIQRSHTE</sequence>
<feature type="compositionally biased region" description="Polar residues" evidence="1">
    <location>
        <begin position="122"/>
        <end position="133"/>
    </location>
</feature>
<evidence type="ECO:0000313" key="2">
    <source>
        <dbReference type="EMBL" id="PKI35274.1"/>
    </source>
</evidence>
<evidence type="ECO:0000256" key="1">
    <source>
        <dbReference type="SAM" id="MobiDB-lite"/>
    </source>
</evidence>